<organism evidence="1">
    <name type="scientific">Oryza nivara</name>
    <name type="common">Indian wild rice</name>
    <name type="synonym">Oryza sativa f. spontanea</name>
    <dbReference type="NCBI Taxonomy" id="4536"/>
    <lineage>
        <taxon>Eukaryota</taxon>
        <taxon>Viridiplantae</taxon>
        <taxon>Streptophyta</taxon>
        <taxon>Embryophyta</taxon>
        <taxon>Tracheophyta</taxon>
        <taxon>Spermatophyta</taxon>
        <taxon>Magnoliopsida</taxon>
        <taxon>Liliopsida</taxon>
        <taxon>Poales</taxon>
        <taxon>Poaceae</taxon>
        <taxon>BOP clade</taxon>
        <taxon>Oryzoideae</taxon>
        <taxon>Oryzeae</taxon>
        <taxon>Oryzinae</taxon>
        <taxon>Oryza</taxon>
    </lineage>
</organism>
<evidence type="ECO:0000313" key="2">
    <source>
        <dbReference type="Proteomes" id="UP000006591"/>
    </source>
</evidence>
<evidence type="ECO:0000313" key="1">
    <source>
        <dbReference type="EnsemblPlants" id="ONIVA08G14750.1"/>
    </source>
</evidence>
<protein>
    <submittedName>
        <fullName evidence="1">Uncharacterized protein</fullName>
    </submittedName>
</protein>
<keyword evidence="2" id="KW-1185">Reference proteome</keyword>
<name>A0A0E0IBJ2_ORYNI</name>
<dbReference type="EnsemblPlants" id="ONIVA08G14750.1">
    <property type="protein sequence ID" value="ONIVA08G14750.1"/>
    <property type="gene ID" value="ONIVA08G14750"/>
</dbReference>
<dbReference type="HOGENOM" id="CLU_1333802_0_0_1"/>
<accession>A0A0E0IBJ2</accession>
<dbReference type="Proteomes" id="UP000006591">
    <property type="component" value="Chromosome 8"/>
</dbReference>
<reference evidence="1" key="1">
    <citation type="submission" date="2015-04" db="UniProtKB">
        <authorList>
            <consortium name="EnsemblPlants"/>
        </authorList>
    </citation>
    <scope>IDENTIFICATION</scope>
    <source>
        <strain evidence="1">SL10</strain>
    </source>
</reference>
<reference evidence="1" key="2">
    <citation type="submission" date="2018-04" db="EMBL/GenBank/DDBJ databases">
        <title>OnivRS2 (Oryza nivara Reference Sequence Version 2).</title>
        <authorList>
            <person name="Zhang J."/>
            <person name="Kudrna D."/>
            <person name="Lee S."/>
            <person name="Talag J."/>
            <person name="Rajasekar S."/>
            <person name="Welchert J."/>
            <person name="Hsing Y.-I."/>
            <person name="Wing R.A."/>
        </authorList>
    </citation>
    <scope>NUCLEOTIDE SEQUENCE [LARGE SCALE GENOMIC DNA]</scope>
    <source>
        <strain evidence="1">SL10</strain>
    </source>
</reference>
<dbReference type="AlphaFoldDB" id="A0A0E0IBJ2"/>
<proteinExistence type="predicted"/>
<sequence>MSLSRPLVLLCLLLRPACFIASVAVSFLTTLRSSSATARCSGILPLRHSHAATVPEALFASLLRHLRMIHGGPLPCRHDIGNTVALRLHRLFGIIFLNDCRDRVTVIVSSASSRTLVHDALLCVHDHSTAPHARSAAWVPRHQLPDFGYIDHGYFTHGFVAHGSFASFALATSTWHKGQSFVLSTLAGFFSNPSVRFAHAWTTGGC</sequence>
<dbReference type="Gramene" id="ONIVA08G14750.1">
    <property type="protein sequence ID" value="ONIVA08G14750.1"/>
    <property type="gene ID" value="ONIVA08G14750"/>
</dbReference>